<protein>
    <submittedName>
        <fullName evidence="2">Uncharacterized protein</fullName>
    </submittedName>
</protein>
<name>A0A6M3JNY1_9ZZZZ</name>
<dbReference type="AlphaFoldDB" id="A0A6M3JNY1"/>
<proteinExistence type="predicted"/>
<reference evidence="2" key="1">
    <citation type="submission" date="2020-03" db="EMBL/GenBank/DDBJ databases">
        <title>The deep terrestrial virosphere.</title>
        <authorList>
            <person name="Holmfeldt K."/>
            <person name="Nilsson E."/>
            <person name="Simone D."/>
            <person name="Lopez-Fernandez M."/>
            <person name="Wu X."/>
            <person name="de Brujin I."/>
            <person name="Lundin D."/>
            <person name="Andersson A."/>
            <person name="Bertilsson S."/>
            <person name="Dopson M."/>
        </authorList>
    </citation>
    <scope>NUCLEOTIDE SEQUENCE</scope>
    <source>
        <strain evidence="2">MM415A03122</strain>
        <strain evidence="1">MM415B01477</strain>
    </source>
</reference>
<evidence type="ECO:0000313" key="2">
    <source>
        <dbReference type="EMBL" id="QJA71606.1"/>
    </source>
</evidence>
<sequence length="63" mass="7455">MTFLQIDPECGNILNRFWFCKIGLFSLVWLLKGTERRLIKWMLHSQPQQSYDMPGGTIVIRVK</sequence>
<organism evidence="2">
    <name type="scientific">viral metagenome</name>
    <dbReference type="NCBI Taxonomy" id="1070528"/>
    <lineage>
        <taxon>unclassified sequences</taxon>
        <taxon>metagenomes</taxon>
        <taxon>organismal metagenomes</taxon>
    </lineage>
</organism>
<dbReference type="EMBL" id="MT141315">
    <property type="protein sequence ID" value="QJA58247.1"/>
    <property type="molecule type" value="Genomic_DNA"/>
</dbReference>
<evidence type="ECO:0000313" key="1">
    <source>
        <dbReference type="EMBL" id="QJA58247.1"/>
    </source>
</evidence>
<gene>
    <name evidence="2" type="ORF">MM415A03122_0006</name>
    <name evidence="1" type="ORF">MM415B01477_0009</name>
</gene>
<dbReference type="EMBL" id="MT141885">
    <property type="protein sequence ID" value="QJA71606.1"/>
    <property type="molecule type" value="Genomic_DNA"/>
</dbReference>
<accession>A0A6M3JNY1</accession>